<gene>
    <name evidence="9" type="ORF">DMP08_08990</name>
</gene>
<feature type="transmembrane region" description="Helical" evidence="7">
    <location>
        <begin position="124"/>
        <end position="149"/>
    </location>
</feature>
<evidence type="ECO:0000256" key="4">
    <source>
        <dbReference type="ARBA" id="ARBA00022692"/>
    </source>
</evidence>
<dbReference type="Pfam" id="PF09335">
    <property type="entry name" value="VTT_dom"/>
    <property type="match status" value="1"/>
</dbReference>
<keyword evidence="3 7" id="KW-1003">Cell membrane</keyword>
<evidence type="ECO:0000256" key="5">
    <source>
        <dbReference type="ARBA" id="ARBA00022989"/>
    </source>
</evidence>
<comment type="caution">
    <text evidence="9">The sequence shown here is derived from an EMBL/GenBank/DDBJ whole genome shotgun (WGS) entry which is preliminary data.</text>
</comment>
<dbReference type="GO" id="GO:0005886">
    <property type="term" value="C:plasma membrane"/>
    <property type="evidence" value="ECO:0007669"/>
    <property type="project" value="UniProtKB-SubCell"/>
</dbReference>
<evidence type="ECO:0000256" key="2">
    <source>
        <dbReference type="ARBA" id="ARBA00008640"/>
    </source>
</evidence>
<feature type="transmembrane region" description="Helical" evidence="7">
    <location>
        <begin position="91"/>
        <end position="112"/>
    </location>
</feature>
<dbReference type="InterPro" id="IPR015414">
    <property type="entry name" value="TMEM64"/>
</dbReference>
<keyword evidence="5 7" id="KW-1133">Transmembrane helix</keyword>
<dbReference type="Proteomes" id="UP000278632">
    <property type="component" value="Unassembled WGS sequence"/>
</dbReference>
<keyword evidence="4 7" id="KW-0812">Transmembrane</keyword>
<evidence type="ECO:0000259" key="8">
    <source>
        <dbReference type="Pfam" id="PF09335"/>
    </source>
</evidence>
<feature type="transmembrane region" description="Helical" evidence="7">
    <location>
        <begin position="209"/>
        <end position="229"/>
    </location>
</feature>
<evidence type="ECO:0000256" key="7">
    <source>
        <dbReference type="RuleBase" id="RU366058"/>
    </source>
</evidence>
<organism evidence="9 10">
    <name type="scientific">Paraeggerthella hongkongensis</name>
    <dbReference type="NCBI Taxonomy" id="230658"/>
    <lineage>
        <taxon>Bacteria</taxon>
        <taxon>Bacillati</taxon>
        <taxon>Actinomycetota</taxon>
        <taxon>Coriobacteriia</taxon>
        <taxon>Eggerthellales</taxon>
        <taxon>Eggerthellaceae</taxon>
        <taxon>Paraeggerthella</taxon>
    </lineage>
</organism>
<accession>A0A3N0B5D2</accession>
<keyword evidence="6 7" id="KW-0472">Membrane</keyword>
<comment type="similarity">
    <text evidence="2 7">Belongs to the TVP38/TMEM64 family.</text>
</comment>
<evidence type="ECO:0000256" key="6">
    <source>
        <dbReference type="ARBA" id="ARBA00023136"/>
    </source>
</evidence>
<keyword evidence="10" id="KW-1185">Reference proteome</keyword>
<protein>
    <recommendedName>
        <fullName evidence="7">TVP38/TMEM64 family membrane protein</fullName>
    </recommendedName>
</protein>
<feature type="transmembrane region" description="Helical" evidence="7">
    <location>
        <begin position="241"/>
        <end position="257"/>
    </location>
</feature>
<evidence type="ECO:0000256" key="1">
    <source>
        <dbReference type="ARBA" id="ARBA00004651"/>
    </source>
</evidence>
<evidence type="ECO:0000313" key="10">
    <source>
        <dbReference type="Proteomes" id="UP000278632"/>
    </source>
</evidence>
<feature type="domain" description="VTT" evidence="8">
    <location>
        <begin position="112"/>
        <end position="228"/>
    </location>
</feature>
<dbReference type="PANTHER" id="PTHR12677:SF59">
    <property type="entry name" value="GOLGI APPARATUS MEMBRANE PROTEIN TVP38-RELATED"/>
    <property type="match status" value="1"/>
</dbReference>
<dbReference type="PANTHER" id="PTHR12677">
    <property type="entry name" value="GOLGI APPARATUS MEMBRANE PROTEIN TVP38-RELATED"/>
    <property type="match status" value="1"/>
</dbReference>
<name>A0A3N0B5D2_9ACTN</name>
<dbReference type="InterPro" id="IPR032816">
    <property type="entry name" value="VTT_dom"/>
</dbReference>
<dbReference type="EMBL" id="QICD01000019">
    <property type="protein sequence ID" value="RNL41816.1"/>
    <property type="molecule type" value="Genomic_DNA"/>
</dbReference>
<dbReference type="OrthoDB" id="3173541at2"/>
<comment type="subcellular location">
    <subcellularLocation>
        <location evidence="1 7">Cell membrane</location>
        <topology evidence="1 7">Multi-pass membrane protein</topology>
    </subcellularLocation>
</comment>
<dbReference type="RefSeq" id="WP_123192574.1">
    <property type="nucleotide sequence ID" value="NZ_QICD01000019.1"/>
</dbReference>
<dbReference type="AlphaFoldDB" id="A0A3N0B5D2"/>
<evidence type="ECO:0000313" key="9">
    <source>
        <dbReference type="EMBL" id="RNL41816.1"/>
    </source>
</evidence>
<feature type="transmembrane region" description="Helical" evidence="7">
    <location>
        <begin position="48"/>
        <end position="71"/>
    </location>
</feature>
<sequence>MGNHTEDHDSRFDTGKLKQKAAERKQELHEKAEQEVTVRGHKMEKGDIFKFVGLIGFFAIMVLICVLLWPYVHDVFEPGGIDRIINDVRGAGPVGFLILLGLQFLQIVVAFIPGEVVQIAAGMLYGPWIGGLIILTGCVISSAFIFSLVHKLGAPFVQSMVPTQYLDKFRRFELTGKLNIVVFILFLIPGLPKDVFTYLVPLTDMRMRTFLVLSNIGRIPGIIVSTYAADGLVDGRFMESAIIFVVAGVIAVLGIVLRDPIMRFLEKHSKGNR</sequence>
<proteinExistence type="inferred from homology"/>
<evidence type="ECO:0000256" key="3">
    <source>
        <dbReference type="ARBA" id="ARBA00022475"/>
    </source>
</evidence>
<reference evidence="10" key="1">
    <citation type="submission" date="2018-05" db="EMBL/GenBank/DDBJ databases">
        <title>Genome Sequencing of selected type strains of the family Eggerthellaceae.</title>
        <authorList>
            <person name="Danylec N."/>
            <person name="Stoll D.A."/>
            <person name="Doetsch A."/>
            <person name="Huch M."/>
        </authorList>
    </citation>
    <scope>NUCLEOTIDE SEQUENCE [LARGE SCALE GENOMIC DNA]</scope>
    <source>
        <strain evidence="10">DSM 16106</strain>
    </source>
</reference>